<dbReference type="SUPFAM" id="SSF56801">
    <property type="entry name" value="Acetyl-CoA synthetase-like"/>
    <property type="match status" value="1"/>
</dbReference>
<keyword evidence="7" id="KW-1185">Reference proteome</keyword>
<evidence type="ECO:0000256" key="3">
    <source>
        <dbReference type="ARBA" id="ARBA00023098"/>
    </source>
</evidence>
<evidence type="ECO:0000256" key="4">
    <source>
        <dbReference type="ARBA" id="ARBA00024484"/>
    </source>
</evidence>
<dbReference type="InterPro" id="IPR000873">
    <property type="entry name" value="AMP-dep_synth/lig_dom"/>
</dbReference>
<comment type="caution">
    <text evidence="6">The sequence shown here is derived from an EMBL/GenBank/DDBJ whole genome shotgun (WGS) entry which is preliminary data.</text>
</comment>
<dbReference type="Proteomes" id="UP000306236">
    <property type="component" value="Unassembled WGS sequence"/>
</dbReference>
<comment type="catalytic activity">
    <reaction evidence="4">
        <text>a long-chain fatty acid + ATP + CoA = a long-chain fatty acyl-CoA + AMP + diphosphate</text>
        <dbReference type="Rhea" id="RHEA:15421"/>
        <dbReference type="ChEBI" id="CHEBI:30616"/>
        <dbReference type="ChEBI" id="CHEBI:33019"/>
        <dbReference type="ChEBI" id="CHEBI:57287"/>
        <dbReference type="ChEBI" id="CHEBI:57560"/>
        <dbReference type="ChEBI" id="CHEBI:83139"/>
        <dbReference type="ChEBI" id="CHEBI:456215"/>
        <dbReference type="EC" id="6.2.1.3"/>
    </reaction>
    <physiologicalReaction direction="left-to-right" evidence="4">
        <dbReference type="Rhea" id="RHEA:15422"/>
    </physiologicalReaction>
</comment>
<accession>A0A4V3YWH8</accession>
<dbReference type="OrthoDB" id="9766486at2"/>
<evidence type="ECO:0000313" key="7">
    <source>
        <dbReference type="Proteomes" id="UP000306236"/>
    </source>
</evidence>
<evidence type="ECO:0000256" key="2">
    <source>
        <dbReference type="ARBA" id="ARBA00022832"/>
    </source>
</evidence>
<keyword evidence="2" id="KW-0276">Fatty acid metabolism</keyword>
<name>A0A4V3YWH8_9BURK</name>
<protein>
    <submittedName>
        <fullName evidence="6">Long-chain fatty acid--CoA ligase</fullName>
    </submittedName>
</protein>
<evidence type="ECO:0000256" key="1">
    <source>
        <dbReference type="ARBA" id="ARBA00022598"/>
    </source>
</evidence>
<gene>
    <name evidence="6" type="ORF">E8K88_15235</name>
</gene>
<dbReference type="Pfam" id="PF23562">
    <property type="entry name" value="AMP-binding_C_3"/>
    <property type="match status" value="1"/>
</dbReference>
<dbReference type="PANTHER" id="PTHR43272">
    <property type="entry name" value="LONG-CHAIN-FATTY-ACID--COA LIGASE"/>
    <property type="match status" value="1"/>
</dbReference>
<feature type="domain" description="AMP-dependent synthetase/ligase" evidence="5">
    <location>
        <begin position="20"/>
        <end position="438"/>
    </location>
</feature>
<dbReference type="PANTHER" id="PTHR43272:SF32">
    <property type="entry name" value="AMP-DEPENDENT SYNTHETASE_LIGASE DOMAIN-CONTAINING PROTEIN"/>
    <property type="match status" value="1"/>
</dbReference>
<reference evidence="6 7" key="1">
    <citation type="submission" date="2019-04" db="EMBL/GenBank/DDBJ databases">
        <title>Lampropedia sp YIM MLB12 draf genome.</title>
        <authorList>
            <person name="Wang Y.-X."/>
        </authorList>
    </citation>
    <scope>NUCLEOTIDE SEQUENCE [LARGE SCALE GENOMIC DNA]</scope>
    <source>
        <strain evidence="6 7">YIM MLB12</strain>
    </source>
</reference>
<dbReference type="GO" id="GO:0016020">
    <property type="term" value="C:membrane"/>
    <property type="evidence" value="ECO:0007669"/>
    <property type="project" value="TreeGrafter"/>
</dbReference>
<dbReference type="InterPro" id="IPR020845">
    <property type="entry name" value="AMP-binding_CS"/>
</dbReference>
<proteinExistence type="predicted"/>
<evidence type="ECO:0000259" key="5">
    <source>
        <dbReference type="Pfam" id="PF00501"/>
    </source>
</evidence>
<dbReference type="AlphaFoldDB" id="A0A4V3YWH8"/>
<dbReference type="Gene3D" id="3.40.50.12780">
    <property type="entry name" value="N-terminal domain of ligase-like"/>
    <property type="match status" value="1"/>
</dbReference>
<dbReference type="RefSeq" id="WP_136407534.1">
    <property type="nucleotide sequence ID" value="NZ_SSWX01000024.1"/>
</dbReference>
<sequence>MALNSFPQVQQQDTPARLFRLRCQQWSDLPALRHKRRGLWQSISWAEYYRSARAIGLVLQSAGLVRGAVVCVLAENRPEWLYVDMAAQCMGFVGNGIYPTSSADQVLYILQNSGAQAVFVENQEQLEKVLAVRAQCPALRTIVVMERDGLRDFADPQVRFFDDVLQEGLQRGHDASQALAFEQAIDAGRAQDIAFLVYTSGTTGDPKGAMILCRNVMFQLTQAPQYLDVGVGDKSLSFLPLCHIAERMSTVFNPLALGVIVHFPENAGTVTNDLREVAPHMLFAPPRFWEKMYSQIDLFMRDAIPAARWAYAKARESAAQLVEAQLSQQAAPAQGLATQALRWATLRNIKIFLGLQNVRSAITGAAPVPAELIRWFLVCGIELREAYGMTETCGFCAATPKGGIRLGWAGVPSPGTEMRIGAEGEIQIRGPNVFGGYWNLPEQTADTVDAQGWLRTGDCGELDGNGYLAIRDRLKDILITSGGKNITPSHIESLLKFSPYITDSVVIGDGRNYLTCLIMLDQEHVARHAQEQQIPYTDYTSLARAPAIAALIRSEVDRVNQQLARVEQIKDFRIIDMLLTAEDEELTPTMKLKRKVIARKYAGLIDSMYSTAKPVPVVA</sequence>
<dbReference type="InterPro" id="IPR045851">
    <property type="entry name" value="AMP-bd_C_sf"/>
</dbReference>
<organism evidence="6 7">
    <name type="scientific">Lampropedia aestuarii</name>
    <dbReference type="NCBI Taxonomy" id="2562762"/>
    <lineage>
        <taxon>Bacteria</taxon>
        <taxon>Pseudomonadati</taxon>
        <taxon>Pseudomonadota</taxon>
        <taxon>Betaproteobacteria</taxon>
        <taxon>Burkholderiales</taxon>
        <taxon>Comamonadaceae</taxon>
        <taxon>Lampropedia</taxon>
    </lineage>
</organism>
<dbReference type="PROSITE" id="PS00455">
    <property type="entry name" value="AMP_BINDING"/>
    <property type="match status" value="1"/>
</dbReference>
<dbReference type="Pfam" id="PF00501">
    <property type="entry name" value="AMP-binding"/>
    <property type="match status" value="1"/>
</dbReference>
<keyword evidence="3" id="KW-0443">Lipid metabolism</keyword>
<dbReference type="GO" id="GO:0004467">
    <property type="term" value="F:long-chain fatty acid-CoA ligase activity"/>
    <property type="evidence" value="ECO:0007669"/>
    <property type="project" value="UniProtKB-EC"/>
</dbReference>
<dbReference type="EMBL" id="SSWX01000024">
    <property type="protein sequence ID" value="THJ31372.1"/>
    <property type="molecule type" value="Genomic_DNA"/>
</dbReference>
<dbReference type="InterPro" id="IPR042099">
    <property type="entry name" value="ANL_N_sf"/>
</dbReference>
<evidence type="ECO:0000313" key="6">
    <source>
        <dbReference type="EMBL" id="THJ31372.1"/>
    </source>
</evidence>
<dbReference type="Gene3D" id="3.30.300.30">
    <property type="match status" value="1"/>
</dbReference>
<keyword evidence="1 6" id="KW-0436">Ligase</keyword>